<feature type="non-terminal residue" evidence="2">
    <location>
        <position position="88"/>
    </location>
</feature>
<dbReference type="EMBL" id="KV906193">
    <property type="protein sequence ID" value="OON15192.1"/>
    <property type="molecule type" value="Genomic_DNA"/>
</dbReference>
<organism evidence="2 3">
    <name type="scientific">Opisthorchis viverrini</name>
    <name type="common">Southeast Asian liver fluke</name>
    <dbReference type="NCBI Taxonomy" id="6198"/>
    <lineage>
        <taxon>Eukaryota</taxon>
        <taxon>Metazoa</taxon>
        <taxon>Spiralia</taxon>
        <taxon>Lophotrochozoa</taxon>
        <taxon>Platyhelminthes</taxon>
        <taxon>Trematoda</taxon>
        <taxon>Digenea</taxon>
        <taxon>Opisthorchiida</taxon>
        <taxon>Opisthorchiata</taxon>
        <taxon>Opisthorchiidae</taxon>
        <taxon>Opisthorchis</taxon>
    </lineage>
</organism>
<evidence type="ECO:0000313" key="2">
    <source>
        <dbReference type="EMBL" id="OON15192.1"/>
    </source>
</evidence>
<gene>
    <name evidence="2" type="ORF">X801_09008</name>
</gene>
<dbReference type="Proteomes" id="UP000243686">
    <property type="component" value="Unassembled WGS sequence"/>
</dbReference>
<evidence type="ECO:0000256" key="1">
    <source>
        <dbReference type="SAM" id="MobiDB-lite"/>
    </source>
</evidence>
<sequence>MSADMLWYTISKTDWQRSMSRHLARTSVVASFMPLRQVSSSTGKRASGSINVVEKKAAVDQPKPVKTLKVPTAKKPAAPMKPKAAKNL</sequence>
<proteinExistence type="predicted"/>
<feature type="region of interest" description="Disordered" evidence="1">
    <location>
        <begin position="69"/>
        <end position="88"/>
    </location>
</feature>
<accession>A0A1S8WL70</accession>
<name>A0A1S8WL70_OPIVI</name>
<evidence type="ECO:0000313" key="3">
    <source>
        <dbReference type="Proteomes" id="UP000243686"/>
    </source>
</evidence>
<reference evidence="2 3" key="1">
    <citation type="submission" date="2015-03" db="EMBL/GenBank/DDBJ databases">
        <title>Draft genome of the nematode, Opisthorchis viverrini.</title>
        <authorList>
            <person name="Mitreva M."/>
        </authorList>
    </citation>
    <scope>NUCLEOTIDE SEQUENCE [LARGE SCALE GENOMIC DNA]</scope>
    <source>
        <strain evidence="2">Khon Kaen</strain>
    </source>
</reference>
<keyword evidence="3" id="KW-1185">Reference proteome</keyword>
<protein>
    <submittedName>
        <fullName evidence="2">Uncharacterized protein</fullName>
    </submittedName>
</protein>
<dbReference type="AlphaFoldDB" id="A0A1S8WL70"/>